<keyword evidence="9" id="KW-1185">Reference proteome</keyword>
<evidence type="ECO:0000256" key="3">
    <source>
        <dbReference type="ARBA" id="ARBA00022771"/>
    </source>
</evidence>
<keyword evidence="4 6" id="KW-0862">Zinc</keyword>
<evidence type="ECO:0000259" key="7">
    <source>
        <dbReference type="PROSITE" id="PS50966"/>
    </source>
</evidence>
<dbReference type="SMART" id="SM00575">
    <property type="entry name" value="ZnF_PMZ"/>
    <property type="match status" value="1"/>
</dbReference>
<evidence type="ECO:0000313" key="9">
    <source>
        <dbReference type="Proteomes" id="UP001374535"/>
    </source>
</evidence>
<accession>A0AAQ3RGS7</accession>
<evidence type="ECO:0000256" key="5">
    <source>
        <dbReference type="PROSITE-ProRule" id="PRU00325"/>
    </source>
</evidence>
<dbReference type="Proteomes" id="UP001374535">
    <property type="component" value="Chromosome 10"/>
</dbReference>
<evidence type="ECO:0000256" key="4">
    <source>
        <dbReference type="ARBA" id="ARBA00022833"/>
    </source>
</evidence>
<dbReference type="PANTHER" id="PTHR31669">
    <property type="entry name" value="PROTEIN FAR1-RELATED SEQUENCE 10-RELATED"/>
    <property type="match status" value="1"/>
</dbReference>
<dbReference type="GO" id="GO:0005634">
    <property type="term" value="C:nucleus"/>
    <property type="evidence" value="ECO:0007669"/>
    <property type="project" value="UniProtKB-SubCell"/>
</dbReference>
<protein>
    <recommendedName>
        <fullName evidence="6">Protein FAR1-RELATED SEQUENCE</fullName>
    </recommendedName>
</protein>
<evidence type="ECO:0000256" key="2">
    <source>
        <dbReference type="ARBA" id="ARBA00022723"/>
    </source>
</evidence>
<keyword evidence="2 6" id="KW-0479">Metal-binding</keyword>
<comment type="subcellular location">
    <subcellularLocation>
        <location evidence="6">Nucleus</location>
    </subcellularLocation>
</comment>
<comment type="function">
    <text evidence="6">Putative transcription activator involved in regulating light control of development.</text>
</comment>
<gene>
    <name evidence="8" type="ORF">V8G54_033936</name>
</gene>
<evidence type="ECO:0000313" key="8">
    <source>
        <dbReference type="EMBL" id="WVY94848.1"/>
    </source>
</evidence>
<dbReference type="PANTHER" id="PTHR31669:SF174">
    <property type="entry name" value="PROTEIN FAR1-RELATED SEQUENCE 10-RELATED"/>
    <property type="match status" value="1"/>
</dbReference>
<dbReference type="InterPro" id="IPR007527">
    <property type="entry name" value="Znf_SWIM"/>
</dbReference>
<dbReference type="GO" id="GO:0006355">
    <property type="term" value="P:regulation of DNA-templated transcription"/>
    <property type="evidence" value="ECO:0007669"/>
    <property type="project" value="UniProtKB-UniRule"/>
</dbReference>
<keyword evidence="6" id="KW-0539">Nucleus</keyword>
<evidence type="ECO:0000256" key="6">
    <source>
        <dbReference type="RuleBase" id="RU367018"/>
    </source>
</evidence>
<feature type="domain" description="SWIM-type" evidence="7">
    <location>
        <begin position="201"/>
        <end position="249"/>
    </location>
</feature>
<dbReference type="GO" id="GO:0008270">
    <property type="term" value="F:zinc ion binding"/>
    <property type="evidence" value="ECO:0007669"/>
    <property type="project" value="UniProtKB-UniRule"/>
</dbReference>
<comment type="similarity">
    <text evidence="1 6">Belongs to the FHY3/FAR1 family.</text>
</comment>
<proteinExistence type="inferred from homology"/>
<sequence>MSSQHAYSNSIEGEDEGYADNRVVTSSSTTLGAVDERNSPLATRPGHRAVRIPHAFLKIATLNKLPSHMDFTGAWDGRPRNWPTITEIGLLARLIVMVCLLDYGLELIIMEILFFWLCSIKGREDTSFTWAIKVGVAMNIRNQAGEEARMRQKYHNPPMKTSFPIKEHAASILTPYAFELLQHEIELSTKYLANVIDNDSYSVQHHTKLDGSHSVTWIKEKDSIHCSCKEFEFSGILCRHVIQVLLKNDYFSIL</sequence>
<name>A0AAQ3RGS7_VIGMU</name>
<evidence type="ECO:0000256" key="1">
    <source>
        <dbReference type="ARBA" id="ARBA00005889"/>
    </source>
</evidence>
<dbReference type="InterPro" id="IPR006564">
    <property type="entry name" value="Znf_PMZ"/>
</dbReference>
<dbReference type="Pfam" id="PF04434">
    <property type="entry name" value="SWIM"/>
    <property type="match status" value="1"/>
</dbReference>
<keyword evidence="3 5" id="KW-0863">Zinc-finger</keyword>
<dbReference type="AlphaFoldDB" id="A0AAQ3RGS7"/>
<dbReference type="EMBL" id="CP144691">
    <property type="protein sequence ID" value="WVY94848.1"/>
    <property type="molecule type" value="Genomic_DNA"/>
</dbReference>
<dbReference type="InterPro" id="IPR031052">
    <property type="entry name" value="FHY3/FAR1"/>
</dbReference>
<organism evidence="8 9">
    <name type="scientific">Vigna mungo</name>
    <name type="common">Black gram</name>
    <name type="synonym">Phaseolus mungo</name>
    <dbReference type="NCBI Taxonomy" id="3915"/>
    <lineage>
        <taxon>Eukaryota</taxon>
        <taxon>Viridiplantae</taxon>
        <taxon>Streptophyta</taxon>
        <taxon>Embryophyta</taxon>
        <taxon>Tracheophyta</taxon>
        <taxon>Spermatophyta</taxon>
        <taxon>Magnoliopsida</taxon>
        <taxon>eudicotyledons</taxon>
        <taxon>Gunneridae</taxon>
        <taxon>Pentapetalae</taxon>
        <taxon>rosids</taxon>
        <taxon>fabids</taxon>
        <taxon>Fabales</taxon>
        <taxon>Fabaceae</taxon>
        <taxon>Papilionoideae</taxon>
        <taxon>50 kb inversion clade</taxon>
        <taxon>NPAAA clade</taxon>
        <taxon>indigoferoid/millettioid clade</taxon>
        <taxon>Phaseoleae</taxon>
        <taxon>Vigna</taxon>
    </lineage>
</organism>
<reference evidence="8 9" key="1">
    <citation type="journal article" date="2023" name="Life. Sci Alliance">
        <title>Evolutionary insights into 3D genome organization and epigenetic landscape of Vigna mungo.</title>
        <authorList>
            <person name="Junaid A."/>
            <person name="Singh B."/>
            <person name="Bhatia S."/>
        </authorList>
    </citation>
    <scope>NUCLEOTIDE SEQUENCE [LARGE SCALE GENOMIC DNA]</scope>
    <source>
        <strain evidence="8">Urdbean</strain>
    </source>
</reference>
<dbReference type="PROSITE" id="PS50966">
    <property type="entry name" value="ZF_SWIM"/>
    <property type="match status" value="1"/>
</dbReference>